<sequence>MTYCEGTYVSRLKEASEKRCQIPPLAPGTIPKLTEDMSHLQPHTTAFLQFLYWDKVLGCLPKPHLLKLGLHLSHSFPVQSEG</sequence>
<name>A0A5B7F7M9_PORTR</name>
<protein>
    <submittedName>
        <fullName evidence="1">Uncharacterized protein</fullName>
    </submittedName>
</protein>
<evidence type="ECO:0000313" key="2">
    <source>
        <dbReference type="Proteomes" id="UP000324222"/>
    </source>
</evidence>
<dbReference type="Proteomes" id="UP000324222">
    <property type="component" value="Unassembled WGS sequence"/>
</dbReference>
<accession>A0A5B7F7M9</accession>
<comment type="caution">
    <text evidence="1">The sequence shown here is derived from an EMBL/GenBank/DDBJ whole genome shotgun (WGS) entry which is preliminary data.</text>
</comment>
<organism evidence="1 2">
    <name type="scientific">Portunus trituberculatus</name>
    <name type="common">Swimming crab</name>
    <name type="synonym">Neptunus trituberculatus</name>
    <dbReference type="NCBI Taxonomy" id="210409"/>
    <lineage>
        <taxon>Eukaryota</taxon>
        <taxon>Metazoa</taxon>
        <taxon>Ecdysozoa</taxon>
        <taxon>Arthropoda</taxon>
        <taxon>Crustacea</taxon>
        <taxon>Multicrustacea</taxon>
        <taxon>Malacostraca</taxon>
        <taxon>Eumalacostraca</taxon>
        <taxon>Eucarida</taxon>
        <taxon>Decapoda</taxon>
        <taxon>Pleocyemata</taxon>
        <taxon>Brachyura</taxon>
        <taxon>Eubrachyura</taxon>
        <taxon>Portunoidea</taxon>
        <taxon>Portunidae</taxon>
        <taxon>Portuninae</taxon>
        <taxon>Portunus</taxon>
    </lineage>
</organism>
<gene>
    <name evidence="1" type="ORF">E2C01_034115</name>
</gene>
<keyword evidence="2" id="KW-1185">Reference proteome</keyword>
<proteinExistence type="predicted"/>
<dbReference type="EMBL" id="VSRR010004729">
    <property type="protein sequence ID" value="MPC40554.1"/>
    <property type="molecule type" value="Genomic_DNA"/>
</dbReference>
<reference evidence="1 2" key="1">
    <citation type="submission" date="2019-05" db="EMBL/GenBank/DDBJ databases">
        <title>Another draft genome of Portunus trituberculatus and its Hox gene families provides insights of decapod evolution.</title>
        <authorList>
            <person name="Jeong J.-H."/>
            <person name="Song I."/>
            <person name="Kim S."/>
            <person name="Choi T."/>
            <person name="Kim D."/>
            <person name="Ryu S."/>
            <person name="Kim W."/>
        </authorList>
    </citation>
    <scope>NUCLEOTIDE SEQUENCE [LARGE SCALE GENOMIC DNA]</scope>
    <source>
        <tissue evidence="1">Muscle</tissue>
    </source>
</reference>
<dbReference type="AlphaFoldDB" id="A0A5B7F7M9"/>
<evidence type="ECO:0000313" key="1">
    <source>
        <dbReference type="EMBL" id="MPC40554.1"/>
    </source>
</evidence>